<dbReference type="AlphaFoldDB" id="A0A1Q9HID5"/>
<comment type="caution">
    <text evidence="1">The sequence shown here is derived from an EMBL/GenBank/DDBJ whole genome shotgun (WGS) entry which is preliminary data.</text>
</comment>
<proteinExistence type="predicted"/>
<sequence length="78" mass="9159">MVDDAANNLINIMDEKLKEIRINLLKIKDDKAIEVLINDIKPQILNLFVEFNNVEEEKIARIKKLKGEYLMLLSLYEN</sequence>
<dbReference type="Proteomes" id="UP000186313">
    <property type="component" value="Unassembled WGS sequence"/>
</dbReference>
<protein>
    <submittedName>
        <fullName evidence="1">Uncharacterized protein</fullName>
    </submittedName>
</protein>
<evidence type="ECO:0000313" key="1">
    <source>
        <dbReference type="EMBL" id="OLQ90095.1"/>
    </source>
</evidence>
<organism evidence="1 2">
    <name type="scientific">Vibrio panuliri</name>
    <dbReference type="NCBI Taxonomy" id="1381081"/>
    <lineage>
        <taxon>Bacteria</taxon>
        <taxon>Pseudomonadati</taxon>
        <taxon>Pseudomonadota</taxon>
        <taxon>Gammaproteobacteria</taxon>
        <taxon>Vibrionales</taxon>
        <taxon>Vibrionaceae</taxon>
        <taxon>Vibrio</taxon>
    </lineage>
</organism>
<gene>
    <name evidence="1" type="ORF">BIY22_03555</name>
</gene>
<dbReference type="RefSeq" id="WP_075707361.1">
    <property type="nucleotide sequence ID" value="NZ_MJMJ01000012.1"/>
</dbReference>
<accession>A0A1Q9HID5</accession>
<dbReference type="EMBL" id="MJMJ01000012">
    <property type="protein sequence ID" value="OLQ90095.1"/>
    <property type="molecule type" value="Genomic_DNA"/>
</dbReference>
<evidence type="ECO:0000313" key="2">
    <source>
        <dbReference type="Proteomes" id="UP000186313"/>
    </source>
</evidence>
<name>A0A1Q9HID5_9VIBR</name>
<reference evidence="1 2" key="1">
    <citation type="submission" date="2016-09" db="EMBL/GenBank/DDBJ databases">
        <title>Genomic Taxonomy of the Vibrionaceae.</title>
        <authorList>
            <person name="Gonzalez-Castillo A."/>
            <person name="Gomez-Gil B."/>
            <person name="Enciso-Ibarra K."/>
        </authorList>
    </citation>
    <scope>NUCLEOTIDE SEQUENCE [LARGE SCALE GENOMIC DNA]</scope>
    <source>
        <strain evidence="1 2">CAIM 703</strain>
    </source>
</reference>